<dbReference type="SUPFAM" id="SSF53335">
    <property type="entry name" value="S-adenosyl-L-methionine-dependent methyltransferases"/>
    <property type="match status" value="1"/>
</dbReference>
<dbReference type="GO" id="GO:0008168">
    <property type="term" value="F:methyltransferase activity"/>
    <property type="evidence" value="ECO:0007669"/>
    <property type="project" value="UniProtKB-KW"/>
</dbReference>
<feature type="domain" description="Methyltransferase" evidence="2">
    <location>
        <begin position="65"/>
        <end position="155"/>
    </location>
</feature>
<dbReference type="Proteomes" id="UP001199525">
    <property type="component" value="Unassembled WGS sequence"/>
</dbReference>
<dbReference type="Pfam" id="PF13649">
    <property type="entry name" value="Methyltransf_25"/>
    <property type="match status" value="1"/>
</dbReference>
<dbReference type="RefSeq" id="WP_229487260.1">
    <property type="nucleotide sequence ID" value="NZ_JAIVFQ010000047.1"/>
</dbReference>
<keyword evidence="4" id="KW-1185">Reference proteome</keyword>
<gene>
    <name evidence="3" type="ORF">LC586_24645</name>
</gene>
<dbReference type="EMBL" id="JAIVFQ010000047">
    <property type="protein sequence ID" value="MCC5602297.1"/>
    <property type="molecule type" value="Genomic_DNA"/>
</dbReference>
<evidence type="ECO:0000256" key="1">
    <source>
        <dbReference type="ARBA" id="ARBA00022679"/>
    </source>
</evidence>
<reference evidence="3 4" key="1">
    <citation type="journal article" date="2021" name="Microorganisms">
        <title>Genome Evolution of Filamentous Cyanobacterium Nostoc Species: From Facultative Symbiosis to Free Living.</title>
        <authorList>
            <person name="Huo D."/>
            <person name="Li H."/>
            <person name="Cai F."/>
            <person name="Guo X."/>
            <person name="Qiao Z."/>
            <person name="Wang W."/>
            <person name="Yu G."/>
            <person name="Li R."/>
        </authorList>
    </citation>
    <scope>NUCLEOTIDE SEQUENCE [LARGE SCALE GENOMIC DNA]</scope>
    <source>
        <strain evidence="3 4">CHAB 5714</strain>
    </source>
</reference>
<organism evidence="3 4">
    <name type="scientific">Nostoc favosum CHAB5714</name>
    <dbReference type="NCBI Taxonomy" id="2780399"/>
    <lineage>
        <taxon>Bacteria</taxon>
        <taxon>Bacillati</taxon>
        <taxon>Cyanobacteriota</taxon>
        <taxon>Cyanophyceae</taxon>
        <taxon>Nostocales</taxon>
        <taxon>Nostocaceae</taxon>
        <taxon>Nostoc</taxon>
        <taxon>Nostoc favosum</taxon>
    </lineage>
</organism>
<dbReference type="InterPro" id="IPR029063">
    <property type="entry name" value="SAM-dependent_MTases_sf"/>
</dbReference>
<dbReference type="InterPro" id="IPR041698">
    <property type="entry name" value="Methyltransf_25"/>
</dbReference>
<keyword evidence="3" id="KW-0489">Methyltransferase</keyword>
<comment type="caution">
    <text evidence="3">The sequence shown here is derived from an EMBL/GenBank/DDBJ whole genome shotgun (WGS) entry which is preliminary data.</text>
</comment>
<name>A0ABS8IDN6_9NOSO</name>
<accession>A0ABS8IDN6</accession>
<dbReference type="Gene3D" id="3.40.50.150">
    <property type="entry name" value="Vaccinia Virus protein VP39"/>
    <property type="match status" value="1"/>
</dbReference>
<evidence type="ECO:0000259" key="2">
    <source>
        <dbReference type="Pfam" id="PF13649"/>
    </source>
</evidence>
<dbReference type="CDD" id="cd02440">
    <property type="entry name" value="AdoMet_MTases"/>
    <property type="match status" value="1"/>
</dbReference>
<keyword evidence="1" id="KW-0808">Transferase</keyword>
<dbReference type="PANTHER" id="PTHR43861">
    <property type="entry name" value="TRANS-ACONITATE 2-METHYLTRANSFERASE-RELATED"/>
    <property type="match status" value="1"/>
</dbReference>
<evidence type="ECO:0000313" key="4">
    <source>
        <dbReference type="Proteomes" id="UP001199525"/>
    </source>
</evidence>
<dbReference type="GO" id="GO:0032259">
    <property type="term" value="P:methylation"/>
    <property type="evidence" value="ECO:0007669"/>
    <property type="project" value="UniProtKB-KW"/>
</dbReference>
<sequence>MKKHTMTDNILEQQIEYYRARANEYDEWFYRKGRYDRSAQNNQRWFDEVAVIKNTLHQIGVVDDILELASGTGIWTEELLSIGKKITAIDASEEVIAINRSKLNSPSVEYHLIDLFSWEPDTEYDLVFFAFWLSHVPPKLLDSFLTKVYQSVRISGQVFIIDSRFEPTSTANNHILEDEGNIYKTRKLNDGQEFKIVKIFYQPDELQDKLKITGFQAEVKVTDNYFIYAHGRKV</sequence>
<proteinExistence type="predicted"/>
<evidence type="ECO:0000313" key="3">
    <source>
        <dbReference type="EMBL" id="MCC5602297.1"/>
    </source>
</evidence>
<protein>
    <submittedName>
        <fullName evidence="3">Class I SAM-dependent methyltransferase</fullName>
    </submittedName>
</protein>